<reference evidence="2" key="1">
    <citation type="submission" date="2020-01" db="EMBL/GenBank/DDBJ databases">
        <title>Draft genome sequence of the Termite Coptotermes fromosanus.</title>
        <authorList>
            <person name="Itakura S."/>
            <person name="Yosikawa Y."/>
            <person name="Umezawa K."/>
        </authorList>
    </citation>
    <scope>NUCLEOTIDE SEQUENCE [LARGE SCALE GENOMIC DNA]</scope>
</reference>
<sequence>EEQQSLRKWMVEHSSDDIAIWRPSGGTHYLCPPPSLQHIDPALCDQPLCREDRDCAVETGRQKQGVPGLRVYSCTLT</sequence>
<gene>
    <name evidence="1" type="ORF">Cfor_00223</name>
</gene>
<accession>A0A6L2PF27</accession>
<comment type="caution">
    <text evidence="1">The sequence shown here is derived from an EMBL/GenBank/DDBJ whole genome shotgun (WGS) entry which is preliminary data.</text>
</comment>
<dbReference type="EMBL" id="BLKM01000118">
    <property type="protein sequence ID" value="GFG29155.1"/>
    <property type="molecule type" value="Genomic_DNA"/>
</dbReference>
<name>A0A6L2PF27_COPFO</name>
<protein>
    <submittedName>
        <fullName evidence="1">Uncharacterized protein</fullName>
    </submittedName>
</protein>
<dbReference type="Proteomes" id="UP000502823">
    <property type="component" value="Unassembled WGS sequence"/>
</dbReference>
<dbReference type="AlphaFoldDB" id="A0A6L2PF27"/>
<feature type="non-terminal residue" evidence="1">
    <location>
        <position position="1"/>
    </location>
</feature>
<keyword evidence="2" id="KW-1185">Reference proteome</keyword>
<evidence type="ECO:0000313" key="1">
    <source>
        <dbReference type="EMBL" id="GFG29155.1"/>
    </source>
</evidence>
<organism evidence="1 2">
    <name type="scientific">Coptotermes formosanus</name>
    <name type="common">Formosan subterranean termite</name>
    <dbReference type="NCBI Taxonomy" id="36987"/>
    <lineage>
        <taxon>Eukaryota</taxon>
        <taxon>Metazoa</taxon>
        <taxon>Ecdysozoa</taxon>
        <taxon>Arthropoda</taxon>
        <taxon>Hexapoda</taxon>
        <taxon>Insecta</taxon>
        <taxon>Pterygota</taxon>
        <taxon>Neoptera</taxon>
        <taxon>Polyneoptera</taxon>
        <taxon>Dictyoptera</taxon>
        <taxon>Blattodea</taxon>
        <taxon>Blattoidea</taxon>
        <taxon>Termitoidae</taxon>
        <taxon>Rhinotermitidae</taxon>
        <taxon>Coptotermes</taxon>
    </lineage>
</organism>
<proteinExistence type="predicted"/>
<dbReference type="InParanoid" id="A0A6L2PF27"/>
<evidence type="ECO:0000313" key="2">
    <source>
        <dbReference type="Proteomes" id="UP000502823"/>
    </source>
</evidence>